<protein>
    <recommendedName>
        <fullName evidence="3">Gamma-coat protein</fullName>
    </recommendedName>
</protein>
<evidence type="ECO:0000256" key="1">
    <source>
        <dbReference type="ARBA" id="ARBA00011775"/>
    </source>
</evidence>
<feature type="domain" description="Clathrin/coatomer adaptor adaptin-like N-terminal" evidence="6">
    <location>
        <begin position="562"/>
        <end position="1062"/>
    </location>
</feature>
<organism evidence="9 10">
    <name type="scientific">Paramecium pentaurelia</name>
    <dbReference type="NCBI Taxonomy" id="43138"/>
    <lineage>
        <taxon>Eukaryota</taxon>
        <taxon>Sar</taxon>
        <taxon>Alveolata</taxon>
        <taxon>Ciliophora</taxon>
        <taxon>Intramacronucleata</taxon>
        <taxon>Oligohymenophorea</taxon>
        <taxon>Peniculida</taxon>
        <taxon>Parameciidae</taxon>
        <taxon>Paramecium</taxon>
    </lineage>
</organism>
<evidence type="ECO:0000256" key="4">
    <source>
        <dbReference type="SAM" id="Coils"/>
    </source>
</evidence>
<dbReference type="GO" id="GO:0005783">
    <property type="term" value="C:endoplasmic reticulum"/>
    <property type="evidence" value="ECO:0007669"/>
    <property type="project" value="TreeGrafter"/>
</dbReference>
<evidence type="ECO:0000313" key="10">
    <source>
        <dbReference type="Proteomes" id="UP000689195"/>
    </source>
</evidence>
<dbReference type="Proteomes" id="UP000689195">
    <property type="component" value="Unassembled WGS sequence"/>
</dbReference>
<dbReference type="InterPro" id="IPR032154">
    <property type="entry name" value="Coatomer_g_Cpla"/>
</dbReference>
<proteinExistence type="predicted"/>
<dbReference type="Pfam" id="PF16381">
    <property type="entry name" value="Coatomer_g_Cpla"/>
    <property type="match status" value="1"/>
</dbReference>
<feature type="coiled-coil region" evidence="4">
    <location>
        <begin position="1080"/>
        <end position="1114"/>
    </location>
</feature>
<accession>A0A8S1W5D7</accession>
<feature type="transmembrane region" description="Helical" evidence="5">
    <location>
        <begin position="33"/>
        <end position="55"/>
    </location>
</feature>
<dbReference type="Pfam" id="PF01602">
    <property type="entry name" value="Adaptin_N"/>
    <property type="match status" value="1"/>
</dbReference>
<feature type="domain" description="Coatomer gamma subunit appendage Ig-like subdomain" evidence="7">
    <location>
        <begin position="1144"/>
        <end position="1281"/>
    </location>
</feature>
<dbReference type="GO" id="GO:0006888">
    <property type="term" value="P:endoplasmic reticulum to Golgi vesicle-mediated transport"/>
    <property type="evidence" value="ECO:0007669"/>
    <property type="project" value="TreeGrafter"/>
</dbReference>
<dbReference type="PANTHER" id="PTHR10261">
    <property type="entry name" value="COATOMER SUBUNIT GAMMA"/>
    <property type="match status" value="1"/>
</dbReference>
<dbReference type="EMBL" id="CAJJDO010000081">
    <property type="protein sequence ID" value="CAD8183565.1"/>
    <property type="molecule type" value="Genomic_DNA"/>
</dbReference>
<gene>
    <name evidence="9" type="ORF">PPENT_87.1.T0810062</name>
</gene>
<dbReference type="InterPro" id="IPR013040">
    <property type="entry name" value="Coatomer_gsu_app_Ig-like_dom"/>
</dbReference>
<dbReference type="OrthoDB" id="6537869at2759"/>
<evidence type="ECO:0000256" key="3">
    <source>
        <dbReference type="ARBA" id="ARBA00081297"/>
    </source>
</evidence>
<keyword evidence="10" id="KW-1185">Reference proteome</keyword>
<feature type="domain" description="Coatomer subunit gamma C-terminal" evidence="8">
    <location>
        <begin position="1285"/>
        <end position="1396"/>
    </location>
</feature>
<sequence>MFNQFLNHIRKVDQFGVIFQPKIKYSTNEYKTAMGGIMSIILYGLSFGYLIYSFVQYGQGSILPKITSIQAKASQQSISFENELMSFKIRPGDDNQINPFDPTALILVPFVLPFLNNEIPLGQYLNFEQISFQGNTISIRNLKLQYGDPSSVETEQIIAFVGCKQADIQPPFACANESIRNKFFSQSSNAMIATTQVNQFNTDKRTLEEVGKEQVLAIVDNSTYFQTTNLNIQESSVDTGFLLESTEKFVYATDYYLTSQQIDQQYFRNTFNYDAYLVFQLRIGKLKYYQSIQYPKISEILADAGSIASTILLLSYFVILCNQTLLEKQSLNDIIQIYYPSYKDIQIKKTFYGQIREVIYKGKIQDLEKFKQYQKELQERAEKKLTIINQVYEISRLQFIIQNILRSKEQIRQSHKIGIKLKQFDIPKLINEENLNGNQIIPHSQLNFSTSKLVVIDSQSDSLNNNSRIQQKNLMMRINQMMKILRFQFNLMNQKNEIILIIRIILLENNQLKLHMSTLQYVREIISKQISTLSNPIGEDKKALESEPYHNLQKSSVLLESRCFNDPQLQDKKCRQILSKLIYLINQGEKFNDQESLSLFFGITKLFSSNNVDLRRMIYLMIKEFKDENSMYVVISCLAKDITSKNDLFRINALRTLPYVLDQSNLVQLDRYLKNAILEKSQPISSAALIAGLQIFRISPDFIRKWTNEVADRLNSKYPQNSFHALLLLHEIKSNDKVTFTKILTGLTKETLVPIANMQVIRFIREILNTDELDQQYEKLFIEYLLRQIHKSQEIVIFEACKALCDLKSLSNKDLQPMVQIVTVFLQSSNVINKFVALKILNRLISNPIRRSLITPSQIEPLIQDSNKSLSSLAVSILLKVCQETNIERLLNQIYEYLNDMSDEFKIDVLRSVKALAKNSPTKWKSIISFLQQTFKCEASQEFKKYSIEIFEFIIHEIPEARENAIMALADYIEDCQQSALQLSVLSILNREASKKQCPTRVIRIVNNRLHLEDAEIRAAAVGVLGKFLLHYPKEKTNLIELLQAAAQDPDEEVRNRSRFYISESAAPKEENTPLSIEELDAIEAYLQQNIQEIQQSNEEVLQLEKIMAYAEQNKGKIKKTEVLQELVEEELIQTHESESGFETYKKLFKESTIFCDYGVLRKSSRAQNLTDSKCEYLVTVVKHFFDNHIILEYKVKNTLDNVTLSDVSLELTIKNVNLQFERIVPAKQIQPQCASNILVGLQFNPNLRLVSSNIQSILTFTVNENGTTYQDEYQTEDFIITYSDFFLPIQWFKKFQTEWESLKSQEMSATYQLDYKNTDIAIKELVKHFGFQICDNSDQIQTQNKFHTLLLSGKYLDAKNALVICQIGFQQNIGCVLKIKCKSEDDNLSTNIVETLG</sequence>
<dbReference type="InterPro" id="IPR002553">
    <property type="entry name" value="Clathrin/coatomer_adapt-like_N"/>
</dbReference>
<keyword evidence="5" id="KW-0472">Membrane</keyword>
<name>A0A8S1W5D7_9CILI</name>
<evidence type="ECO:0000313" key="9">
    <source>
        <dbReference type="EMBL" id="CAD8183565.1"/>
    </source>
</evidence>
<dbReference type="GO" id="GO:0005793">
    <property type="term" value="C:endoplasmic reticulum-Golgi intermediate compartment"/>
    <property type="evidence" value="ECO:0007669"/>
    <property type="project" value="TreeGrafter"/>
</dbReference>
<dbReference type="GO" id="GO:0006891">
    <property type="term" value="P:intra-Golgi vesicle-mediated transport"/>
    <property type="evidence" value="ECO:0007669"/>
    <property type="project" value="TreeGrafter"/>
</dbReference>
<evidence type="ECO:0000259" key="7">
    <source>
        <dbReference type="Pfam" id="PF08752"/>
    </source>
</evidence>
<dbReference type="GO" id="GO:0005198">
    <property type="term" value="F:structural molecule activity"/>
    <property type="evidence" value="ECO:0007669"/>
    <property type="project" value="InterPro"/>
</dbReference>
<comment type="subunit">
    <text evidence="1">Oligomeric complex that consists of at least the alpha, beta, beta', gamma, delta, epsilon and zeta subunits.</text>
</comment>
<dbReference type="PANTHER" id="PTHR10261:SF0">
    <property type="entry name" value="COATOMER SUBUNIT GAMMA-2"/>
    <property type="match status" value="1"/>
</dbReference>
<comment type="function">
    <text evidence="2">The coatomer is a cytosolic protein complex that binds to dilysine motifs and reversibly associates with Golgi non-clathrin-coated vesicles, which further mediate biosynthetic protein transport from the ER, via the Golgi up to the trans Golgi network. Coatomer complex is required for budding from Golgi membranes, and is essential for the retrograde Golgi-to-ER transport of dilysine-tagged proteins.</text>
</comment>
<keyword evidence="5" id="KW-1133">Transmembrane helix</keyword>
<dbReference type="GO" id="GO:0030126">
    <property type="term" value="C:COPI vesicle coat"/>
    <property type="evidence" value="ECO:0007669"/>
    <property type="project" value="InterPro"/>
</dbReference>
<keyword evidence="4" id="KW-0175">Coiled coil</keyword>
<dbReference type="InterPro" id="IPR017106">
    <property type="entry name" value="Coatomer_gsu"/>
</dbReference>
<dbReference type="GO" id="GO:0006886">
    <property type="term" value="P:intracellular protein transport"/>
    <property type="evidence" value="ECO:0007669"/>
    <property type="project" value="InterPro"/>
</dbReference>
<dbReference type="Pfam" id="PF08752">
    <property type="entry name" value="COP-gamma_platf"/>
    <property type="match status" value="1"/>
</dbReference>
<comment type="caution">
    <text evidence="9">The sequence shown here is derived from an EMBL/GenBank/DDBJ whole genome shotgun (WGS) entry which is preliminary data.</text>
</comment>
<dbReference type="GO" id="GO:0009306">
    <property type="term" value="P:protein secretion"/>
    <property type="evidence" value="ECO:0007669"/>
    <property type="project" value="TreeGrafter"/>
</dbReference>
<evidence type="ECO:0000256" key="5">
    <source>
        <dbReference type="SAM" id="Phobius"/>
    </source>
</evidence>
<evidence type="ECO:0000259" key="6">
    <source>
        <dbReference type="Pfam" id="PF01602"/>
    </source>
</evidence>
<dbReference type="GO" id="GO:0000139">
    <property type="term" value="C:Golgi membrane"/>
    <property type="evidence" value="ECO:0007669"/>
    <property type="project" value="TreeGrafter"/>
</dbReference>
<evidence type="ECO:0000259" key="8">
    <source>
        <dbReference type="Pfam" id="PF16381"/>
    </source>
</evidence>
<keyword evidence="5" id="KW-0812">Transmembrane</keyword>
<evidence type="ECO:0000256" key="2">
    <source>
        <dbReference type="ARBA" id="ARBA00025536"/>
    </source>
</evidence>
<reference evidence="9" key="1">
    <citation type="submission" date="2021-01" db="EMBL/GenBank/DDBJ databases">
        <authorList>
            <consortium name="Genoscope - CEA"/>
            <person name="William W."/>
        </authorList>
    </citation>
    <scope>NUCLEOTIDE SEQUENCE</scope>
</reference>
<dbReference type="FunFam" id="1.25.10.10:FF:000382">
    <property type="entry name" value="Coatomer subunit gamma"/>
    <property type="match status" value="1"/>
</dbReference>